<dbReference type="GO" id="GO:0016020">
    <property type="term" value="C:membrane"/>
    <property type="evidence" value="ECO:0007669"/>
    <property type="project" value="TreeGrafter"/>
</dbReference>
<dbReference type="InterPro" id="IPR029058">
    <property type="entry name" value="AB_hydrolase_fold"/>
</dbReference>
<sequence length="244" mass="25603">MNLPIVFVHGIRVSGAMWAPHRDLLSPTPIRTPDLPGHGTRRGEPFTLAGAIRTVVDAIDEVGGRALVVGHSLGGYAAIAAAARHPHKVAGLVASGATTVPGRVLTSAFFLAHKALSRLRDGGDAVSRAQFRGLLPPAVAEPVIAAGIATEVIPSVLAQAARFDPLTDLASYPGPVWLVNGAHDHFRAGERRFVRVCWDGRLIVVPRAGHYLPMVRAAEFSRIVRDCAAVAAGPAPGVRSEEAS</sequence>
<protein>
    <submittedName>
        <fullName evidence="3">Pimeloyl-ACP methyl ester carboxylesterase</fullName>
    </submittedName>
</protein>
<gene>
    <name evidence="3" type="ORF">EV186_103151</name>
</gene>
<evidence type="ECO:0000313" key="4">
    <source>
        <dbReference type="Proteomes" id="UP000295444"/>
    </source>
</evidence>
<evidence type="ECO:0000313" key="3">
    <source>
        <dbReference type="EMBL" id="TDP97190.1"/>
    </source>
</evidence>
<keyword evidence="1" id="KW-0378">Hydrolase</keyword>
<keyword evidence="4" id="KW-1185">Reference proteome</keyword>
<dbReference type="Proteomes" id="UP000295444">
    <property type="component" value="Unassembled WGS sequence"/>
</dbReference>
<dbReference type="OrthoDB" id="5495375at2"/>
<dbReference type="Gene3D" id="3.40.50.1820">
    <property type="entry name" value="alpha/beta hydrolase"/>
    <property type="match status" value="1"/>
</dbReference>
<evidence type="ECO:0000259" key="2">
    <source>
        <dbReference type="Pfam" id="PF12697"/>
    </source>
</evidence>
<reference evidence="3 4" key="1">
    <citation type="submission" date="2019-03" db="EMBL/GenBank/DDBJ databases">
        <title>Genomic Encyclopedia of Type Strains, Phase IV (KMG-IV): sequencing the most valuable type-strain genomes for metagenomic binning, comparative biology and taxonomic classification.</title>
        <authorList>
            <person name="Goeker M."/>
        </authorList>
    </citation>
    <scope>NUCLEOTIDE SEQUENCE [LARGE SCALE GENOMIC DNA]</scope>
    <source>
        <strain evidence="3 4">DSM 45361</strain>
    </source>
</reference>
<dbReference type="Pfam" id="PF12697">
    <property type="entry name" value="Abhydrolase_6"/>
    <property type="match status" value="1"/>
</dbReference>
<dbReference type="EMBL" id="SNXZ01000003">
    <property type="protein sequence ID" value="TDP97190.1"/>
    <property type="molecule type" value="Genomic_DNA"/>
</dbReference>
<feature type="domain" description="AB hydrolase-1" evidence="2">
    <location>
        <begin position="5"/>
        <end position="221"/>
    </location>
</feature>
<name>A0A4R6SB76_LABRH</name>
<dbReference type="RefSeq" id="WP_133850433.1">
    <property type="nucleotide sequence ID" value="NZ_SNXZ01000003.1"/>
</dbReference>
<proteinExistence type="predicted"/>
<evidence type="ECO:0000256" key="1">
    <source>
        <dbReference type="ARBA" id="ARBA00022801"/>
    </source>
</evidence>
<dbReference type="GO" id="GO:0016787">
    <property type="term" value="F:hydrolase activity"/>
    <property type="evidence" value="ECO:0007669"/>
    <property type="project" value="UniProtKB-KW"/>
</dbReference>
<comment type="caution">
    <text evidence="3">The sequence shown here is derived from an EMBL/GenBank/DDBJ whole genome shotgun (WGS) entry which is preliminary data.</text>
</comment>
<dbReference type="InterPro" id="IPR050266">
    <property type="entry name" value="AB_hydrolase_sf"/>
</dbReference>
<dbReference type="AlphaFoldDB" id="A0A4R6SB76"/>
<accession>A0A4R6SB76</accession>
<dbReference type="PANTHER" id="PTHR43798">
    <property type="entry name" value="MONOACYLGLYCEROL LIPASE"/>
    <property type="match status" value="1"/>
</dbReference>
<organism evidence="3 4">
    <name type="scientific">Labedaea rhizosphaerae</name>
    <dbReference type="NCBI Taxonomy" id="598644"/>
    <lineage>
        <taxon>Bacteria</taxon>
        <taxon>Bacillati</taxon>
        <taxon>Actinomycetota</taxon>
        <taxon>Actinomycetes</taxon>
        <taxon>Pseudonocardiales</taxon>
        <taxon>Pseudonocardiaceae</taxon>
        <taxon>Labedaea</taxon>
    </lineage>
</organism>
<dbReference type="InterPro" id="IPR000073">
    <property type="entry name" value="AB_hydrolase_1"/>
</dbReference>
<dbReference type="SUPFAM" id="SSF53474">
    <property type="entry name" value="alpha/beta-Hydrolases"/>
    <property type="match status" value="1"/>
</dbReference>
<dbReference type="PANTHER" id="PTHR43798:SF31">
    <property type="entry name" value="AB HYDROLASE SUPERFAMILY PROTEIN YCLE"/>
    <property type="match status" value="1"/>
</dbReference>